<comment type="caution">
    <text evidence="4">The sequence shown here is derived from an EMBL/GenBank/DDBJ whole genome shotgun (WGS) entry which is preliminary data.</text>
</comment>
<reference evidence="4 5" key="1">
    <citation type="submission" date="2018-04" db="EMBL/GenBank/DDBJ databases">
        <title>Genomic Encyclopedia of Archaeal and Bacterial Type Strains, Phase II (KMG-II): from individual species to whole genera.</title>
        <authorList>
            <person name="Goeker M."/>
        </authorList>
    </citation>
    <scope>NUCLEOTIDE SEQUENCE [LARGE SCALE GENOMIC DNA]</scope>
    <source>
        <strain evidence="4 5">DSM 28823</strain>
    </source>
</reference>
<dbReference type="AlphaFoldDB" id="A0A2T5C0K0"/>
<evidence type="ECO:0000313" key="4">
    <source>
        <dbReference type="EMBL" id="PTN08123.1"/>
    </source>
</evidence>
<gene>
    <name evidence="4" type="ORF">C8N47_1109</name>
</gene>
<dbReference type="GO" id="GO:0008714">
    <property type="term" value="F:AMP nucleosidase activity"/>
    <property type="evidence" value="ECO:0007669"/>
    <property type="project" value="UniProtKB-EC"/>
</dbReference>
<dbReference type="InterPro" id="IPR031100">
    <property type="entry name" value="LOG_fam"/>
</dbReference>
<comment type="similarity">
    <text evidence="2 3">Belongs to the LOG family.</text>
</comment>
<name>A0A2T5C0K0_9BACT</name>
<keyword evidence="3" id="KW-0378">Hydrolase</keyword>
<dbReference type="SUPFAM" id="SSF102405">
    <property type="entry name" value="MCP/YpsA-like"/>
    <property type="match status" value="1"/>
</dbReference>
<accession>A0A2T5C0K0</accession>
<dbReference type="InterPro" id="IPR005269">
    <property type="entry name" value="LOG"/>
</dbReference>
<dbReference type="EMBL" id="QAAD01000010">
    <property type="protein sequence ID" value="PTN08123.1"/>
    <property type="molecule type" value="Genomic_DNA"/>
</dbReference>
<dbReference type="NCBIfam" id="TIGR00730">
    <property type="entry name" value="Rossman fold protein, TIGR00730 family"/>
    <property type="match status" value="1"/>
</dbReference>
<organism evidence="4 5">
    <name type="scientific">Mangrovibacterium marinum</name>
    <dbReference type="NCBI Taxonomy" id="1639118"/>
    <lineage>
        <taxon>Bacteria</taxon>
        <taxon>Pseudomonadati</taxon>
        <taxon>Bacteroidota</taxon>
        <taxon>Bacteroidia</taxon>
        <taxon>Marinilabiliales</taxon>
        <taxon>Prolixibacteraceae</taxon>
        <taxon>Mangrovibacterium</taxon>
    </lineage>
</organism>
<dbReference type="GO" id="GO:0005829">
    <property type="term" value="C:cytosol"/>
    <property type="evidence" value="ECO:0007669"/>
    <property type="project" value="TreeGrafter"/>
</dbReference>
<dbReference type="Proteomes" id="UP000243525">
    <property type="component" value="Unassembled WGS sequence"/>
</dbReference>
<dbReference type="PANTHER" id="PTHR31223">
    <property type="entry name" value="LOG FAMILY PROTEIN YJL055W"/>
    <property type="match status" value="1"/>
</dbReference>
<evidence type="ECO:0000256" key="2">
    <source>
        <dbReference type="ARBA" id="ARBA00006763"/>
    </source>
</evidence>
<keyword evidence="5" id="KW-1185">Reference proteome</keyword>
<dbReference type="GO" id="GO:0009691">
    <property type="term" value="P:cytokinin biosynthetic process"/>
    <property type="evidence" value="ECO:0007669"/>
    <property type="project" value="UniProtKB-UniRule"/>
</dbReference>
<proteinExistence type="inferred from homology"/>
<evidence type="ECO:0000313" key="5">
    <source>
        <dbReference type="Proteomes" id="UP000243525"/>
    </source>
</evidence>
<dbReference type="Pfam" id="PF03641">
    <property type="entry name" value="Lysine_decarbox"/>
    <property type="match status" value="1"/>
</dbReference>
<evidence type="ECO:0000256" key="1">
    <source>
        <dbReference type="ARBA" id="ARBA00000274"/>
    </source>
</evidence>
<dbReference type="EC" id="3.2.2.n1" evidence="3"/>
<dbReference type="Gene3D" id="3.40.50.450">
    <property type="match status" value="1"/>
</dbReference>
<comment type="catalytic activity">
    <reaction evidence="1">
        <text>AMP + H2O = D-ribose 5-phosphate + adenine</text>
        <dbReference type="Rhea" id="RHEA:20129"/>
        <dbReference type="ChEBI" id="CHEBI:15377"/>
        <dbReference type="ChEBI" id="CHEBI:16708"/>
        <dbReference type="ChEBI" id="CHEBI:78346"/>
        <dbReference type="ChEBI" id="CHEBI:456215"/>
        <dbReference type="EC" id="3.2.2.4"/>
    </reaction>
</comment>
<keyword evidence="3" id="KW-0203">Cytokinin biosynthesis</keyword>
<evidence type="ECO:0000256" key="3">
    <source>
        <dbReference type="RuleBase" id="RU363015"/>
    </source>
</evidence>
<sequence length="214" mass="24090">MTLFFLLKPLVSQLKTIKKMKICVFASSSNALDQAYFSEAIKLAKLIGQNKQTLINGGANVGLMHEMLEKAAESGAHTIGIIPEKLKGHQLVSEHAAELHVTKDMMERKALMRDLSDAFIALPGGFGTLEEILEVITLKQLDYHNKAIVFLNTNGFYDDLFRQFDRSFDENFAKASYRSLYFIANTSDEAMAYLQDYTPPTPINKWYKVPTNGK</sequence>
<dbReference type="PANTHER" id="PTHR31223:SF70">
    <property type="entry name" value="LOG FAMILY PROTEIN YJL055W"/>
    <property type="match status" value="1"/>
</dbReference>
<protein>
    <recommendedName>
        <fullName evidence="3">Cytokinin riboside 5'-monophosphate phosphoribohydrolase</fullName>
        <ecNumber evidence="3">3.2.2.n1</ecNumber>
    </recommendedName>
</protein>